<keyword evidence="3" id="KW-0804">Transcription</keyword>
<dbReference type="InterPro" id="IPR009057">
    <property type="entry name" value="Homeodomain-like_sf"/>
</dbReference>
<dbReference type="SMART" id="SM00342">
    <property type="entry name" value="HTH_ARAC"/>
    <property type="match status" value="1"/>
</dbReference>
<dbReference type="RefSeq" id="WP_169551315.1">
    <property type="nucleotide sequence ID" value="NZ_CP051677.1"/>
</dbReference>
<organism evidence="5 6">
    <name type="scientific">Spirosoma rhododendri</name>
    <dbReference type="NCBI Taxonomy" id="2728024"/>
    <lineage>
        <taxon>Bacteria</taxon>
        <taxon>Pseudomonadati</taxon>
        <taxon>Bacteroidota</taxon>
        <taxon>Cytophagia</taxon>
        <taxon>Cytophagales</taxon>
        <taxon>Cytophagaceae</taxon>
        <taxon>Spirosoma</taxon>
    </lineage>
</organism>
<keyword evidence="2" id="KW-0238">DNA-binding</keyword>
<dbReference type="KEGG" id="srho:HH216_13690"/>
<dbReference type="EMBL" id="CP051677">
    <property type="protein sequence ID" value="QJD79349.1"/>
    <property type="molecule type" value="Genomic_DNA"/>
</dbReference>
<dbReference type="PANTHER" id="PTHR43280">
    <property type="entry name" value="ARAC-FAMILY TRANSCRIPTIONAL REGULATOR"/>
    <property type="match status" value="1"/>
</dbReference>
<name>A0A7L5DLJ8_9BACT</name>
<dbReference type="SUPFAM" id="SSF46689">
    <property type="entry name" value="Homeodomain-like"/>
    <property type="match status" value="1"/>
</dbReference>
<proteinExistence type="predicted"/>
<dbReference type="GO" id="GO:0043565">
    <property type="term" value="F:sequence-specific DNA binding"/>
    <property type="evidence" value="ECO:0007669"/>
    <property type="project" value="InterPro"/>
</dbReference>
<accession>A0A7L5DLJ8</accession>
<evidence type="ECO:0000256" key="1">
    <source>
        <dbReference type="ARBA" id="ARBA00023015"/>
    </source>
</evidence>
<keyword evidence="1" id="KW-0805">Transcription regulation</keyword>
<dbReference type="GO" id="GO:0003700">
    <property type="term" value="F:DNA-binding transcription factor activity"/>
    <property type="evidence" value="ECO:0007669"/>
    <property type="project" value="InterPro"/>
</dbReference>
<protein>
    <submittedName>
        <fullName evidence="5">Helix-turn-helix transcriptional regulator</fullName>
    </submittedName>
</protein>
<feature type="domain" description="HTH araC/xylS-type" evidence="4">
    <location>
        <begin position="19"/>
        <end position="124"/>
    </location>
</feature>
<dbReference type="AlphaFoldDB" id="A0A7L5DLJ8"/>
<keyword evidence="6" id="KW-1185">Reference proteome</keyword>
<dbReference type="Pfam" id="PF12833">
    <property type="entry name" value="HTH_18"/>
    <property type="match status" value="1"/>
</dbReference>
<evidence type="ECO:0000256" key="2">
    <source>
        <dbReference type="ARBA" id="ARBA00023125"/>
    </source>
</evidence>
<sequence>MASPTLPKKIAARQHEITADFLRILDRHLADLLAGRVLDMYEIRDVADEMNIHPTHLSNTIRLTTGYAPCYFFEHKIMDIARNLLTTTRQPIAEIARTLTYDPSNFTKFFKHFQGSTPKQYREDVWAQQREADEHEKTELLTV</sequence>
<reference evidence="5 6" key="1">
    <citation type="submission" date="2020-04" db="EMBL/GenBank/DDBJ databases">
        <title>Genome sequencing of novel species.</title>
        <authorList>
            <person name="Heo J."/>
            <person name="Kim S.-J."/>
            <person name="Kim J.-S."/>
            <person name="Hong S.-B."/>
            <person name="Kwon S.-W."/>
        </authorList>
    </citation>
    <scope>NUCLEOTIDE SEQUENCE [LARGE SCALE GENOMIC DNA]</scope>
    <source>
        <strain evidence="5 6">CJU-R4</strain>
    </source>
</reference>
<evidence type="ECO:0000313" key="6">
    <source>
        <dbReference type="Proteomes" id="UP000501128"/>
    </source>
</evidence>
<gene>
    <name evidence="5" type="ORF">HH216_13690</name>
</gene>
<evidence type="ECO:0000256" key="3">
    <source>
        <dbReference type="ARBA" id="ARBA00023163"/>
    </source>
</evidence>
<dbReference type="Gene3D" id="1.10.10.60">
    <property type="entry name" value="Homeodomain-like"/>
    <property type="match status" value="1"/>
</dbReference>
<dbReference type="PANTHER" id="PTHR43280:SF32">
    <property type="entry name" value="TRANSCRIPTIONAL REGULATORY PROTEIN"/>
    <property type="match status" value="1"/>
</dbReference>
<dbReference type="InterPro" id="IPR018060">
    <property type="entry name" value="HTH_AraC"/>
</dbReference>
<evidence type="ECO:0000259" key="4">
    <source>
        <dbReference type="PROSITE" id="PS01124"/>
    </source>
</evidence>
<dbReference type="Proteomes" id="UP000501128">
    <property type="component" value="Chromosome"/>
</dbReference>
<dbReference type="PROSITE" id="PS01124">
    <property type="entry name" value="HTH_ARAC_FAMILY_2"/>
    <property type="match status" value="1"/>
</dbReference>
<evidence type="ECO:0000313" key="5">
    <source>
        <dbReference type="EMBL" id="QJD79349.1"/>
    </source>
</evidence>